<organism evidence="1">
    <name type="scientific">marine metagenome</name>
    <dbReference type="NCBI Taxonomy" id="408172"/>
    <lineage>
        <taxon>unclassified sequences</taxon>
        <taxon>metagenomes</taxon>
        <taxon>ecological metagenomes</taxon>
    </lineage>
</organism>
<proteinExistence type="predicted"/>
<feature type="non-terminal residue" evidence="1">
    <location>
        <position position="33"/>
    </location>
</feature>
<dbReference type="AlphaFoldDB" id="A0A382NXE7"/>
<accession>A0A382NXE7</accession>
<protein>
    <submittedName>
        <fullName evidence="1">Uncharacterized protein</fullName>
    </submittedName>
</protein>
<reference evidence="1" key="1">
    <citation type="submission" date="2018-05" db="EMBL/GenBank/DDBJ databases">
        <authorList>
            <person name="Lanie J.A."/>
            <person name="Ng W.-L."/>
            <person name="Kazmierczak K.M."/>
            <person name="Andrzejewski T.M."/>
            <person name="Davidsen T.M."/>
            <person name="Wayne K.J."/>
            <person name="Tettelin H."/>
            <person name="Glass J.I."/>
            <person name="Rusch D."/>
            <person name="Podicherti R."/>
            <person name="Tsui H.-C.T."/>
            <person name="Winkler M.E."/>
        </authorList>
    </citation>
    <scope>NUCLEOTIDE SEQUENCE</scope>
</reference>
<name>A0A382NXE7_9ZZZZ</name>
<dbReference type="EMBL" id="UINC01102992">
    <property type="protein sequence ID" value="SVC65035.1"/>
    <property type="molecule type" value="Genomic_DNA"/>
</dbReference>
<evidence type="ECO:0000313" key="1">
    <source>
        <dbReference type="EMBL" id="SVC65035.1"/>
    </source>
</evidence>
<sequence>MFLDKWELKRESGLGQKQTLFLTPNNDRFRVQS</sequence>
<gene>
    <name evidence="1" type="ORF">METZ01_LOCUS317889</name>
</gene>